<feature type="coiled-coil region" evidence="1">
    <location>
        <begin position="184"/>
        <end position="211"/>
    </location>
</feature>
<feature type="signal peptide" evidence="2">
    <location>
        <begin position="1"/>
        <end position="18"/>
    </location>
</feature>
<evidence type="ECO:0000256" key="1">
    <source>
        <dbReference type="SAM" id="Coils"/>
    </source>
</evidence>
<evidence type="ECO:0000313" key="4">
    <source>
        <dbReference type="Proteomes" id="UP001153292"/>
    </source>
</evidence>
<feature type="coiled-coil region" evidence="1">
    <location>
        <begin position="25"/>
        <end position="134"/>
    </location>
</feature>
<dbReference type="EMBL" id="OU963913">
    <property type="protein sequence ID" value="CAH0402268.1"/>
    <property type="molecule type" value="Genomic_DNA"/>
</dbReference>
<dbReference type="PANTHER" id="PTHR37161">
    <property type="entry name" value="HDC10475"/>
    <property type="match status" value="1"/>
</dbReference>
<proteinExistence type="predicted"/>
<dbReference type="InterPro" id="IPR007999">
    <property type="entry name" value="DUF745"/>
</dbReference>
<sequence>MRLWLLVFLSLGGLTVWGYPERRAAEKLQLAQSQQQSQLQDKKENKVRETPRDCKGKCATSIAQKAAAEAKAAQAAQNAAGAQAAHMVKTQLAEKALQAAKAAEAALAGKQAVVEQLQQEVKEAEAVVAENTAAVHQQQGTVNAAVQAAQQATAQHKLMMQATALAAQLEKSAHCVLDKTKFGLQEKCHNLAEARARLAHLQHKLQCACAECSATKQAAHCACEAARAACGNARRKKHIVEIKDASKDTKSRR</sequence>
<evidence type="ECO:0000256" key="2">
    <source>
        <dbReference type="SAM" id="SignalP"/>
    </source>
</evidence>
<keyword evidence="4" id="KW-1185">Reference proteome</keyword>
<dbReference type="PANTHER" id="PTHR37161:SF2">
    <property type="entry name" value="AT11648P-RELATED"/>
    <property type="match status" value="1"/>
</dbReference>
<protein>
    <submittedName>
        <fullName evidence="3">Uncharacterized protein</fullName>
    </submittedName>
</protein>
<reference evidence="3" key="1">
    <citation type="submission" date="2021-12" db="EMBL/GenBank/DDBJ databases">
        <authorList>
            <person name="King R."/>
        </authorList>
    </citation>
    <scope>NUCLEOTIDE SEQUENCE</scope>
</reference>
<name>A0ABN8B0A5_CHISP</name>
<dbReference type="Proteomes" id="UP001153292">
    <property type="component" value="Chromosome 20"/>
</dbReference>
<keyword evidence="2" id="KW-0732">Signal</keyword>
<keyword evidence="1" id="KW-0175">Coiled coil</keyword>
<dbReference type="Pfam" id="PF05335">
    <property type="entry name" value="DUF745"/>
    <property type="match status" value="1"/>
</dbReference>
<feature type="chain" id="PRO_5045355500" evidence="2">
    <location>
        <begin position="19"/>
        <end position="253"/>
    </location>
</feature>
<organism evidence="3 4">
    <name type="scientific">Chilo suppressalis</name>
    <name type="common">Asiatic rice borer moth</name>
    <dbReference type="NCBI Taxonomy" id="168631"/>
    <lineage>
        <taxon>Eukaryota</taxon>
        <taxon>Metazoa</taxon>
        <taxon>Ecdysozoa</taxon>
        <taxon>Arthropoda</taxon>
        <taxon>Hexapoda</taxon>
        <taxon>Insecta</taxon>
        <taxon>Pterygota</taxon>
        <taxon>Neoptera</taxon>
        <taxon>Endopterygota</taxon>
        <taxon>Lepidoptera</taxon>
        <taxon>Glossata</taxon>
        <taxon>Ditrysia</taxon>
        <taxon>Pyraloidea</taxon>
        <taxon>Crambidae</taxon>
        <taxon>Crambinae</taxon>
        <taxon>Chilo</taxon>
    </lineage>
</organism>
<evidence type="ECO:0000313" key="3">
    <source>
        <dbReference type="EMBL" id="CAH0402268.1"/>
    </source>
</evidence>
<gene>
    <name evidence="3" type="ORF">CHILSU_LOCUS5512</name>
</gene>
<accession>A0ABN8B0A5</accession>